<dbReference type="Pfam" id="PF03432">
    <property type="entry name" value="Relaxase"/>
    <property type="match status" value="1"/>
</dbReference>
<dbReference type="EMBL" id="CP045809">
    <property type="protein sequence ID" value="QHN36877.1"/>
    <property type="molecule type" value="Genomic_DNA"/>
</dbReference>
<evidence type="ECO:0000313" key="3">
    <source>
        <dbReference type="EMBL" id="QHN36877.1"/>
    </source>
</evidence>
<evidence type="ECO:0000259" key="2">
    <source>
        <dbReference type="Pfam" id="PF03432"/>
    </source>
</evidence>
<sequence length="710" mass="78475">MSICKAEPAKAITGPIMYVIVGKVRKRDQVFRPVAFRSDFTMLPPGIAAGEETARVAEEMFAPYSKRRPRKGILLTQSFHPDEFDVTDPNDQQRVLELAYELAKRVAPNAPCVVGVHADKEHLHAHVFILNHDTQTMRALRKGFVYGDVKPINDELMEEHGLRVAAPGEVSKTKELVWLRRRGVEIPEHAGMTHLDVTEENWQAWVRDEVDRVLDDDSIDSMATFKRAMRARGVDVRFKKPNKTNPKHALSFAVLDDAGHVRRFSSRGGKTYKMSRGGSIFGTDYTYQAIEDSIADRQKEIQNEQQQGRETEEVAGANIEAVGGELRSDAGAAAGTGADARTGGGDVALPAAPTGGDAGIRPVPGGPGFDHEGDRQAPGRRGTPVVAGRGAGEDQGERAGAPRTVARDRLNDSIERRATRHRTKTDDWIDTVVTRVEDRLDRDVAVAARRISQSQSFMESMPWLLVLYMEQRQQAAELRDWAADKRATMDAPVERPTDGPLACLSDDAIRFLSAHEEGAARGYEQFAQERYDIYVDRKQAKGEVPQPMDVYYGAQWGLAAKFLHEADEPKPEPESVRDDSYSVARAQAAENAAVMEGLRELRAGREIKDAKSAKIRPMTAWDQAHERAEARWQADTSHDSAAAMKATLDARLTDGTTLRARGMAKAMAKHPNGVPATTCGEAAEAARERRSRYKGNAARVDDLEKERSSK</sequence>
<evidence type="ECO:0000313" key="4">
    <source>
        <dbReference type="Proteomes" id="UP001059836"/>
    </source>
</evidence>
<feature type="region of interest" description="Disordered" evidence="1">
    <location>
        <begin position="326"/>
        <end position="417"/>
    </location>
</feature>
<dbReference type="Proteomes" id="UP001059836">
    <property type="component" value="Chromosome"/>
</dbReference>
<protein>
    <submittedName>
        <fullName evidence="3">Relaxase/mobilization nuclease domain-containing protein</fullName>
    </submittedName>
</protein>
<gene>
    <name evidence="3" type="ORF">GII31_20225</name>
</gene>
<feature type="region of interest" description="Disordered" evidence="1">
    <location>
        <begin position="667"/>
        <end position="710"/>
    </location>
</feature>
<feature type="compositionally biased region" description="Basic and acidic residues" evidence="1">
    <location>
        <begin position="699"/>
        <end position="710"/>
    </location>
</feature>
<feature type="compositionally biased region" description="Basic and acidic residues" evidence="1">
    <location>
        <begin position="405"/>
        <end position="417"/>
    </location>
</feature>
<accession>A0ABX6ILS6</accession>
<proteinExistence type="predicted"/>
<reference evidence="3" key="1">
    <citation type="journal article" date="2021" name="Nat. Microbiol.">
        <title>Cocultivation of an ultrasmall environmental parasitic bacterium with lytic ability against bacteria associated with wastewater foams.</title>
        <authorList>
            <person name="Batinovic S."/>
            <person name="Rose J.J.A."/>
            <person name="Ratcliffe J."/>
            <person name="Seviour R.J."/>
            <person name="Petrovski S."/>
        </authorList>
    </citation>
    <scope>NUCLEOTIDE SEQUENCE</scope>
    <source>
        <strain evidence="3">CON9</strain>
    </source>
</reference>
<dbReference type="InterPro" id="IPR005094">
    <property type="entry name" value="Endonuclease_MobA/VirD2"/>
</dbReference>
<keyword evidence="4" id="KW-1185">Reference proteome</keyword>
<name>A0ABX6ILS6_9ACTN</name>
<dbReference type="RefSeq" id="WP_260840153.1">
    <property type="nucleotide sequence ID" value="NZ_CP045809.1"/>
</dbReference>
<feature type="domain" description="MobA/VirD2-like nuclease" evidence="2">
    <location>
        <begin position="65"/>
        <end position="162"/>
    </location>
</feature>
<evidence type="ECO:0000256" key="1">
    <source>
        <dbReference type="SAM" id="MobiDB-lite"/>
    </source>
</evidence>
<organism evidence="3 4">
    <name type="scientific">Gordonia pseudamarae</name>
    <dbReference type="NCBI Taxonomy" id="2831662"/>
    <lineage>
        <taxon>Bacteria</taxon>
        <taxon>Bacillati</taxon>
        <taxon>Actinomycetota</taxon>
        <taxon>Actinomycetes</taxon>
        <taxon>Mycobacteriales</taxon>
        <taxon>Gordoniaceae</taxon>
        <taxon>Gordonia</taxon>
    </lineage>
</organism>
<feature type="compositionally biased region" description="Low complexity" evidence="1">
    <location>
        <begin position="329"/>
        <end position="341"/>
    </location>
</feature>